<accession>T1AED4</accession>
<reference evidence="1" key="2">
    <citation type="journal article" date="2014" name="ISME J.">
        <title>Microbial stratification in low pH oxic and suboxic macroscopic growths along an acid mine drainage.</title>
        <authorList>
            <person name="Mendez-Garcia C."/>
            <person name="Mesa V."/>
            <person name="Sprenger R.R."/>
            <person name="Richter M."/>
            <person name="Diez M.S."/>
            <person name="Solano J."/>
            <person name="Bargiela R."/>
            <person name="Golyshina O.V."/>
            <person name="Manteca A."/>
            <person name="Ramos J.L."/>
            <person name="Gallego J.R."/>
            <person name="Llorente I."/>
            <person name="Martins Dos Santos V.A."/>
            <person name="Jensen O.N."/>
            <person name="Pelaez A.I."/>
            <person name="Sanchez J."/>
            <person name="Ferrer M."/>
        </authorList>
    </citation>
    <scope>NUCLEOTIDE SEQUENCE</scope>
</reference>
<protein>
    <recommendedName>
        <fullName evidence="2">GGDEF domain-containing protein</fullName>
    </recommendedName>
</protein>
<dbReference type="SUPFAM" id="SSF55073">
    <property type="entry name" value="Nucleotide cyclase"/>
    <property type="match status" value="1"/>
</dbReference>
<organism evidence="1">
    <name type="scientific">mine drainage metagenome</name>
    <dbReference type="NCBI Taxonomy" id="410659"/>
    <lineage>
        <taxon>unclassified sequences</taxon>
        <taxon>metagenomes</taxon>
        <taxon>ecological metagenomes</taxon>
    </lineage>
</organism>
<feature type="non-terminal residue" evidence="1">
    <location>
        <position position="1"/>
    </location>
</feature>
<dbReference type="EMBL" id="AUZZ01003964">
    <property type="protein sequence ID" value="EQD55487.1"/>
    <property type="molecule type" value="Genomic_DNA"/>
</dbReference>
<sequence length="98" mass="10567">LTVDGLDAQLGALMDRLHRAAEDAFSVGRNMSAVIGMSGGICCYPCEDLDFDSVFLKADAALYAMKVVKTDRTTWWKVDSHSLRDVARASAPRISTGG</sequence>
<dbReference type="InterPro" id="IPR029787">
    <property type="entry name" value="Nucleotide_cyclase"/>
</dbReference>
<name>T1AED4_9ZZZZ</name>
<dbReference type="AlphaFoldDB" id="T1AED4"/>
<reference evidence="1" key="1">
    <citation type="submission" date="2013-08" db="EMBL/GenBank/DDBJ databases">
        <authorList>
            <person name="Mendez C."/>
            <person name="Richter M."/>
            <person name="Ferrer M."/>
            <person name="Sanchez J."/>
        </authorList>
    </citation>
    <scope>NUCLEOTIDE SEQUENCE</scope>
</reference>
<comment type="caution">
    <text evidence="1">The sequence shown here is derived from an EMBL/GenBank/DDBJ whole genome shotgun (WGS) entry which is preliminary data.</text>
</comment>
<dbReference type="InterPro" id="IPR043128">
    <property type="entry name" value="Rev_trsase/Diguanyl_cyclase"/>
</dbReference>
<evidence type="ECO:0000313" key="1">
    <source>
        <dbReference type="EMBL" id="EQD55487.1"/>
    </source>
</evidence>
<gene>
    <name evidence="1" type="ORF">B2A_05699</name>
</gene>
<dbReference type="Gene3D" id="3.30.70.270">
    <property type="match status" value="1"/>
</dbReference>
<evidence type="ECO:0008006" key="2">
    <source>
        <dbReference type="Google" id="ProtNLM"/>
    </source>
</evidence>
<proteinExistence type="predicted"/>